<dbReference type="PANTHER" id="PTHR46896">
    <property type="entry name" value="SENTRIN-SPECIFIC PROTEASE"/>
    <property type="match status" value="1"/>
</dbReference>
<evidence type="ECO:0000256" key="3">
    <source>
        <dbReference type="ARBA" id="ARBA00022670"/>
    </source>
</evidence>
<dbReference type="InterPro" id="IPR038765">
    <property type="entry name" value="Papain-like_cys_pep_sf"/>
</dbReference>
<dbReference type="InterPro" id="IPR003653">
    <property type="entry name" value="Peptidase_C48_C"/>
</dbReference>
<dbReference type="GO" id="GO:0006508">
    <property type="term" value="P:proteolysis"/>
    <property type="evidence" value="ECO:0007669"/>
    <property type="project" value="UniProtKB-KW"/>
</dbReference>
<evidence type="ECO:0000313" key="8">
    <source>
        <dbReference type="EMBL" id="CDO96595.1"/>
    </source>
</evidence>
<feature type="compositionally biased region" description="Basic and acidic residues" evidence="6">
    <location>
        <begin position="743"/>
        <end position="763"/>
    </location>
</feature>
<dbReference type="GO" id="GO:0070139">
    <property type="term" value="F:SUMO-specific endopeptidase activity"/>
    <property type="evidence" value="ECO:0007669"/>
    <property type="project" value="TreeGrafter"/>
</dbReference>
<dbReference type="Pfam" id="PF02902">
    <property type="entry name" value="Peptidase_C48"/>
    <property type="match status" value="1"/>
</dbReference>
<keyword evidence="4" id="KW-0833">Ubl conjugation pathway</keyword>
<dbReference type="PANTHER" id="PTHR46896:SF3">
    <property type="entry name" value="FI06413P-RELATED"/>
    <property type="match status" value="1"/>
</dbReference>
<name>A0A0A8LDZ4_9SACH</name>
<evidence type="ECO:0000256" key="4">
    <source>
        <dbReference type="ARBA" id="ARBA00022786"/>
    </source>
</evidence>
<sequence>MLHEYKHSSSNETSSNFNNNSKSSILVKFLDKSQNSSLNSINRANRGSGSGTVIALPDSNSEVDGIQSNDQEISHKMFYGSPSRHTTTVNQSSTFYVSNLRRATRSKSGIQRDDSMEHLSDDLIESETPEPFEPTLSYTFEDSSKISVNNQDFKCLYNHDWINDTILDFFLKFYIEKSISNNIVARTDVHLLSSFFYTKLVSTQENRYANVKKWVVNSDLFSKKFVVLPINMNYHWFGCIVLNLDKMKCAIEGILRDNNPDDNISFLPEQLRSSTENVHEQEKALSREVVNVRDIELPTVLLLVFDSLRQTSSRLMDALKEFIISYGRDVYNYDIPREKIKLKTCLVPQQPNMSDCGVHVILNTKKFFEKPNETLELWNTRSSHNHSKQVNEFFEKKERRLARQNLRAALWNLQKQQIENQGIAVSDANDDNFEENHSDLEIIEHFSGNVSENTTTDGDKQLSIIPNNKEKEQRTFTESQADIDLPQVASADETSKYFTKSAVPNERNDLTNEKCNVNQQTMKIPPPSPIMHEEKNTTKKGDPSFSSFEHLSETPRRARSKSIAESISSQPPNEIVFQDGCDTEELDDIESSSSEIDVKQKESTNSDFETNQNLAHVSKDFRYLNTSDSVAVPDSQQYKINDSNLIHCSAKQPRSILEQLKKTSTIFTQRDDEVQYIGQSTQQISKELSEELRESINEELYRPTTNGTTELHQPQNNGPIRSPSEQRSASAEEIPELSLNSKGFRDSKRSSKRDIAHIFKSGENKSYGKSSKIPRNSFYVQSQSK</sequence>
<dbReference type="PROSITE" id="PS50600">
    <property type="entry name" value="ULP_PROTEASE"/>
    <property type="match status" value="1"/>
</dbReference>
<gene>
    <name evidence="8" type="ORF">KLDO_g4792</name>
</gene>
<keyword evidence="2" id="KW-0597">Phosphoprotein</keyword>
<dbReference type="EMBL" id="CCBQ010000047">
    <property type="protein sequence ID" value="CDO96595.1"/>
    <property type="molecule type" value="Genomic_DNA"/>
</dbReference>
<reference evidence="8 9" key="1">
    <citation type="submission" date="2014-03" db="EMBL/GenBank/DDBJ databases">
        <title>The genome of Kluyveromyces dobzhanskii.</title>
        <authorList>
            <person name="Nystedt B."/>
            <person name="Astrom S."/>
        </authorList>
    </citation>
    <scope>NUCLEOTIDE SEQUENCE [LARGE SCALE GENOMIC DNA]</scope>
    <source>
        <strain evidence="8 9">CBS 2104</strain>
    </source>
</reference>
<keyword evidence="5" id="KW-0378">Hydrolase</keyword>
<feature type="compositionally biased region" description="Polar residues" evidence="6">
    <location>
        <begin position="703"/>
        <end position="729"/>
    </location>
</feature>
<feature type="region of interest" description="Disordered" evidence="6">
    <location>
        <begin position="519"/>
        <end position="576"/>
    </location>
</feature>
<evidence type="ECO:0000256" key="5">
    <source>
        <dbReference type="ARBA" id="ARBA00022801"/>
    </source>
</evidence>
<evidence type="ECO:0000313" key="9">
    <source>
        <dbReference type="Proteomes" id="UP000031516"/>
    </source>
</evidence>
<dbReference type="Gene3D" id="3.40.395.10">
    <property type="entry name" value="Adenoviral Proteinase, Chain A"/>
    <property type="match status" value="1"/>
</dbReference>
<dbReference type="GO" id="GO:0005634">
    <property type="term" value="C:nucleus"/>
    <property type="evidence" value="ECO:0007669"/>
    <property type="project" value="TreeGrafter"/>
</dbReference>
<dbReference type="SUPFAM" id="SSF54001">
    <property type="entry name" value="Cysteine proteinases"/>
    <property type="match status" value="1"/>
</dbReference>
<comment type="caution">
    <text evidence="8">The sequence shown here is derived from an EMBL/GenBank/DDBJ whole genome shotgun (WGS) entry which is preliminary data.</text>
</comment>
<feature type="compositionally biased region" description="Polar residues" evidence="6">
    <location>
        <begin position="563"/>
        <end position="572"/>
    </location>
</feature>
<proteinExistence type="inferred from homology"/>
<protein>
    <submittedName>
        <fullName evidence="8">WGS project CCBQ000000000 data, contig 00058</fullName>
    </submittedName>
</protein>
<feature type="region of interest" description="Disordered" evidence="6">
    <location>
        <begin position="702"/>
        <end position="785"/>
    </location>
</feature>
<evidence type="ECO:0000259" key="7">
    <source>
        <dbReference type="PROSITE" id="PS50600"/>
    </source>
</evidence>
<dbReference type="GO" id="GO:0016926">
    <property type="term" value="P:protein desumoylation"/>
    <property type="evidence" value="ECO:0007669"/>
    <property type="project" value="TreeGrafter"/>
</dbReference>
<dbReference type="AlphaFoldDB" id="A0A0A8LDZ4"/>
<comment type="similarity">
    <text evidence="1">Belongs to the peptidase C48 family.</text>
</comment>
<dbReference type="Proteomes" id="UP000031516">
    <property type="component" value="Unassembled WGS sequence"/>
</dbReference>
<dbReference type="InterPro" id="IPR051947">
    <property type="entry name" value="Sentrin-specific_protease"/>
</dbReference>
<dbReference type="OrthoDB" id="442460at2759"/>
<accession>A0A0A8LDZ4</accession>
<evidence type="ECO:0000256" key="1">
    <source>
        <dbReference type="ARBA" id="ARBA00005234"/>
    </source>
</evidence>
<dbReference type="GO" id="GO:0005737">
    <property type="term" value="C:cytoplasm"/>
    <property type="evidence" value="ECO:0007669"/>
    <property type="project" value="TreeGrafter"/>
</dbReference>
<keyword evidence="3" id="KW-0645">Protease</keyword>
<evidence type="ECO:0000256" key="2">
    <source>
        <dbReference type="ARBA" id="ARBA00022553"/>
    </source>
</evidence>
<organism evidence="8 9">
    <name type="scientific">Kluyveromyces dobzhanskii CBS 2104</name>
    <dbReference type="NCBI Taxonomy" id="1427455"/>
    <lineage>
        <taxon>Eukaryota</taxon>
        <taxon>Fungi</taxon>
        <taxon>Dikarya</taxon>
        <taxon>Ascomycota</taxon>
        <taxon>Saccharomycotina</taxon>
        <taxon>Saccharomycetes</taxon>
        <taxon>Saccharomycetales</taxon>
        <taxon>Saccharomycetaceae</taxon>
        <taxon>Kluyveromyces</taxon>
    </lineage>
</organism>
<evidence type="ECO:0000256" key="6">
    <source>
        <dbReference type="SAM" id="MobiDB-lite"/>
    </source>
</evidence>
<feature type="domain" description="Ubiquitin-like protease family profile" evidence="7">
    <location>
        <begin position="146"/>
        <end position="367"/>
    </location>
</feature>
<feature type="compositionally biased region" description="Basic and acidic residues" evidence="6">
    <location>
        <begin position="531"/>
        <end position="542"/>
    </location>
</feature>
<keyword evidence="9" id="KW-1185">Reference proteome</keyword>